<dbReference type="EMBL" id="JACIGK010000035">
    <property type="protein sequence ID" value="MBB4267853.1"/>
    <property type="molecule type" value="Genomic_DNA"/>
</dbReference>
<keyword evidence="3" id="KW-1185">Reference proteome</keyword>
<dbReference type="CDD" id="cd00093">
    <property type="entry name" value="HTH_XRE"/>
    <property type="match status" value="1"/>
</dbReference>
<evidence type="ECO:0000259" key="1">
    <source>
        <dbReference type="PROSITE" id="PS50943"/>
    </source>
</evidence>
<dbReference type="SUPFAM" id="SSF47413">
    <property type="entry name" value="lambda repressor-like DNA-binding domains"/>
    <property type="match status" value="1"/>
</dbReference>
<dbReference type="AlphaFoldDB" id="A0A7W6RHA2"/>
<protein>
    <submittedName>
        <fullName evidence="2">Transcriptional regulator with XRE-family HTH domain</fullName>
    </submittedName>
</protein>
<dbReference type="GO" id="GO:0003677">
    <property type="term" value="F:DNA binding"/>
    <property type="evidence" value="ECO:0007669"/>
    <property type="project" value="InterPro"/>
</dbReference>
<dbReference type="InterPro" id="IPR010982">
    <property type="entry name" value="Lambda_DNA-bd_dom_sf"/>
</dbReference>
<dbReference type="Pfam" id="PF01381">
    <property type="entry name" value="HTH_3"/>
    <property type="match status" value="1"/>
</dbReference>
<gene>
    <name evidence="2" type="ORF">GGD89_003503</name>
</gene>
<dbReference type="RefSeq" id="WP_184047972.1">
    <property type="nucleotide sequence ID" value="NZ_JACIGK010000035.1"/>
</dbReference>
<dbReference type="Gene3D" id="1.10.260.40">
    <property type="entry name" value="lambda repressor-like DNA-binding domains"/>
    <property type="match status" value="1"/>
</dbReference>
<dbReference type="PROSITE" id="PS50943">
    <property type="entry name" value="HTH_CROC1"/>
    <property type="match status" value="1"/>
</dbReference>
<organism evidence="2 3">
    <name type="scientific">Roseospira visakhapatnamensis</name>
    <dbReference type="NCBI Taxonomy" id="390880"/>
    <lineage>
        <taxon>Bacteria</taxon>
        <taxon>Pseudomonadati</taxon>
        <taxon>Pseudomonadota</taxon>
        <taxon>Alphaproteobacteria</taxon>
        <taxon>Rhodospirillales</taxon>
        <taxon>Rhodospirillaceae</taxon>
        <taxon>Roseospira</taxon>
    </lineage>
</organism>
<name>A0A7W6RHA2_9PROT</name>
<comment type="caution">
    <text evidence="2">The sequence shown here is derived from an EMBL/GenBank/DDBJ whole genome shotgun (WGS) entry which is preliminary data.</text>
</comment>
<dbReference type="SMART" id="SM00530">
    <property type="entry name" value="HTH_XRE"/>
    <property type="match status" value="1"/>
</dbReference>
<feature type="domain" description="HTH cro/C1-type" evidence="1">
    <location>
        <begin position="8"/>
        <end position="61"/>
    </location>
</feature>
<dbReference type="Proteomes" id="UP000554286">
    <property type="component" value="Unassembled WGS sequence"/>
</dbReference>
<dbReference type="InterPro" id="IPR001387">
    <property type="entry name" value="Cro/C1-type_HTH"/>
</dbReference>
<proteinExistence type="predicted"/>
<reference evidence="2 3" key="1">
    <citation type="submission" date="2020-08" db="EMBL/GenBank/DDBJ databases">
        <title>Genome sequencing of Purple Non-Sulfur Bacteria from various extreme environments.</title>
        <authorList>
            <person name="Mayer M."/>
        </authorList>
    </citation>
    <scope>NUCLEOTIDE SEQUENCE [LARGE SCALE GENOMIC DNA]</scope>
    <source>
        <strain evidence="2 3">JA131</strain>
    </source>
</reference>
<accession>A0A7W6RHA2</accession>
<sequence length="242" mass="26014">MTTTADKIKSLRRDHGLTQEDLAERSGVGIATIQRAESGKPLSAASLASIAAAFGLAAHTLTAEDAVSSEPYLPLVAVTSGRALVALLLDCQRIYFDFCELDNLEDARAIEAFHDFAYALITVETPLAPIARVTRELEARDQLNALDALGFRVGGAPFDITAYEVDDEFGNGPSIVYGQWEKQCVALAVGRSDDDIARAHVLRRLGKYETVQGTAVLYPPLPKSDADWSGMFGAEKQEPGDG</sequence>
<evidence type="ECO:0000313" key="2">
    <source>
        <dbReference type="EMBL" id="MBB4267853.1"/>
    </source>
</evidence>
<evidence type="ECO:0000313" key="3">
    <source>
        <dbReference type="Proteomes" id="UP000554286"/>
    </source>
</evidence>